<evidence type="ECO:0000313" key="2">
    <source>
        <dbReference type="Proteomes" id="UP000265515"/>
    </source>
</evidence>
<dbReference type="Proteomes" id="UP000265515">
    <property type="component" value="Unassembled WGS sequence"/>
</dbReference>
<evidence type="ECO:0000313" key="1">
    <source>
        <dbReference type="EMBL" id="GBG82328.1"/>
    </source>
</evidence>
<protein>
    <submittedName>
        <fullName evidence="1">Uncharacterized protein</fullName>
    </submittedName>
</protein>
<accession>A0A388LJ37</accession>
<organism evidence="1 2">
    <name type="scientific">Chara braunii</name>
    <name type="common">Braun's stonewort</name>
    <dbReference type="NCBI Taxonomy" id="69332"/>
    <lineage>
        <taxon>Eukaryota</taxon>
        <taxon>Viridiplantae</taxon>
        <taxon>Streptophyta</taxon>
        <taxon>Charophyceae</taxon>
        <taxon>Charales</taxon>
        <taxon>Characeae</taxon>
        <taxon>Chara</taxon>
    </lineage>
</organism>
<dbReference type="EMBL" id="BFEA01000403">
    <property type="protein sequence ID" value="GBG82328.1"/>
    <property type="molecule type" value="Genomic_DNA"/>
</dbReference>
<comment type="caution">
    <text evidence="1">The sequence shown here is derived from an EMBL/GenBank/DDBJ whole genome shotgun (WGS) entry which is preliminary data.</text>
</comment>
<reference evidence="1 2" key="1">
    <citation type="journal article" date="2018" name="Cell">
        <title>The Chara Genome: Secondary Complexity and Implications for Plant Terrestrialization.</title>
        <authorList>
            <person name="Nishiyama T."/>
            <person name="Sakayama H."/>
            <person name="Vries J.D."/>
            <person name="Buschmann H."/>
            <person name="Saint-Marcoux D."/>
            <person name="Ullrich K.K."/>
            <person name="Haas F.B."/>
            <person name="Vanderstraeten L."/>
            <person name="Becker D."/>
            <person name="Lang D."/>
            <person name="Vosolsobe S."/>
            <person name="Rombauts S."/>
            <person name="Wilhelmsson P.K.I."/>
            <person name="Janitza P."/>
            <person name="Kern R."/>
            <person name="Heyl A."/>
            <person name="Rumpler F."/>
            <person name="Villalobos L.I.A.C."/>
            <person name="Clay J.M."/>
            <person name="Skokan R."/>
            <person name="Toyoda A."/>
            <person name="Suzuki Y."/>
            <person name="Kagoshima H."/>
            <person name="Schijlen E."/>
            <person name="Tajeshwar N."/>
            <person name="Catarino B."/>
            <person name="Hetherington A.J."/>
            <person name="Saltykova A."/>
            <person name="Bonnot C."/>
            <person name="Breuninger H."/>
            <person name="Symeonidi A."/>
            <person name="Radhakrishnan G.V."/>
            <person name="Van Nieuwerburgh F."/>
            <person name="Deforce D."/>
            <person name="Chang C."/>
            <person name="Karol K.G."/>
            <person name="Hedrich R."/>
            <person name="Ulvskov P."/>
            <person name="Glockner G."/>
            <person name="Delwiche C.F."/>
            <person name="Petrasek J."/>
            <person name="Van de Peer Y."/>
            <person name="Friml J."/>
            <person name="Beilby M."/>
            <person name="Dolan L."/>
            <person name="Kohara Y."/>
            <person name="Sugano S."/>
            <person name="Fujiyama A."/>
            <person name="Delaux P.-M."/>
            <person name="Quint M."/>
            <person name="TheiBen G."/>
            <person name="Hagemann M."/>
            <person name="Harholt J."/>
            <person name="Dunand C."/>
            <person name="Zachgo S."/>
            <person name="Langdale J."/>
            <person name="Maumus F."/>
            <person name="Straeten D.V.D."/>
            <person name="Gould S.B."/>
            <person name="Rensing S.A."/>
        </authorList>
    </citation>
    <scope>NUCLEOTIDE SEQUENCE [LARGE SCALE GENOMIC DNA]</scope>
    <source>
        <strain evidence="1 2">S276</strain>
    </source>
</reference>
<dbReference type="AlphaFoldDB" id="A0A388LJ37"/>
<dbReference type="Gramene" id="GBG82328">
    <property type="protein sequence ID" value="GBG82328"/>
    <property type="gene ID" value="CBR_g34611"/>
</dbReference>
<name>A0A388LJ37_CHABU</name>
<gene>
    <name evidence="1" type="ORF">CBR_g34611</name>
</gene>
<keyword evidence="2" id="KW-1185">Reference proteome</keyword>
<sequence length="115" mass="12434">MSHCAIALDETKNGFFACAKKSVTRGVCTDTADDSVCRETYHKHDGIGGDGPHDEVDLESAVHLLDWQLLVCFQPSEGCVLFGFPPPLSSFSGAQCSPLHPCQSYVFSKMGILEP</sequence>
<proteinExistence type="predicted"/>